<dbReference type="PROSITE" id="PS00455">
    <property type="entry name" value="AMP_BINDING"/>
    <property type="match status" value="1"/>
</dbReference>
<comment type="caution">
    <text evidence="9">The sequence shown here is derived from an EMBL/GenBank/DDBJ whole genome shotgun (WGS) entry which is preliminary data.</text>
</comment>
<name>A0A8G2EUL1_9PROT</name>
<dbReference type="PANTHER" id="PTHR43767:SF1">
    <property type="entry name" value="NONRIBOSOMAL PEPTIDE SYNTHASE PES1 (EUROFUNG)-RELATED"/>
    <property type="match status" value="1"/>
</dbReference>
<dbReference type="Pfam" id="PF00501">
    <property type="entry name" value="AMP-binding"/>
    <property type="match status" value="1"/>
</dbReference>
<evidence type="ECO:0000259" key="8">
    <source>
        <dbReference type="Pfam" id="PF13193"/>
    </source>
</evidence>
<gene>
    <name evidence="9" type="ORF">SAMN05660686_01287</name>
</gene>
<dbReference type="Gene3D" id="3.30.300.30">
    <property type="match status" value="1"/>
</dbReference>
<dbReference type="SUPFAM" id="SSF56801">
    <property type="entry name" value="Acetyl-CoA synthetase-like"/>
    <property type="match status" value="1"/>
</dbReference>
<evidence type="ECO:0000259" key="7">
    <source>
        <dbReference type="Pfam" id="PF00501"/>
    </source>
</evidence>
<reference evidence="9 10" key="1">
    <citation type="submission" date="2016-10" db="EMBL/GenBank/DDBJ databases">
        <authorList>
            <person name="Varghese N."/>
            <person name="Submissions S."/>
        </authorList>
    </citation>
    <scope>NUCLEOTIDE SEQUENCE [LARGE SCALE GENOMIC DNA]</scope>
    <source>
        <strain evidence="9 10">DSM 18839</strain>
    </source>
</reference>
<dbReference type="Gene3D" id="3.40.50.12780">
    <property type="entry name" value="N-terminal domain of ligase-like"/>
    <property type="match status" value="1"/>
</dbReference>
<evidence type="ECO:0000313" key="9">
    <source>
        <dbReference type="EMBL" id="SDF42419.1"/>
    </source>
</evidence>
<feature type="domain" description="AMP-binding enzyme C-terminal" evidence="8">
    <location>
        <begin position="460"/>
        <end position="536"/>
    </location>
</feature>
<evidence type="ECO:0000256" key="3">
    <source>
        <dbReference type="ARBA" id="ARBA00051915"/>
    </source>
</evidence>
<sequence>MAGAGFPAVTAASHDRFWDGCIGETAVETRYSGRQVRCYVERPADLAAMFRDLVTQHPERDAVVAGDTRLSFAELDAQVGRIAGGLAALGVGSGDRVALLLDNGWAFVTSLLACNRIGAICVPLGIRQRRAELEFLLSDCGAAVLIHEAALAENVPPVEAVPDLRHRFSVGGLCDGAQPFESLLSADPLDAPASIDPEAVAVILYTSGTTGRPKGAMLTHFGIIQSALAFSRCLSFSADERALAAIPLSHVSGLVGIFYSTLIAGGALVALRAGYRVPDLLALAARERITYTILVPALYTLAVLQPDLAGHDLSAWRIGCFGGAPMPEATIAKLAHLLPDLVLVNAYGATETTSPTTIMPPGLNPSHPDSVGQVVPCGRVEIRGEDGSVLAPGETGELWISGPMVVPGYWNRPDANREAFVDGAWRSGDIGTVDADGFVKVFDRLKDMINRAGFKVFSAEVENVLNHHPEIVEAAVVGRPDPVLGERVHAFLRPVEGSALDEETVRAFCAERLSDYKVPETVTFTADPLPRNANGKLQKPTLRQQITEPAR</sequence>
<organism evidence="9 10">
    <name type="scientific">Thalassobaculum litoreum DSM 18839</name>
    <dbReference type="NCBI Taxonomy" id="1123362"/>
    <lineage>
        <taxon>Bacteria</taxon>
        <taxon>Pseudomonadati</taxon>
        <taxon>Pseudomonadota</taxon>
        <taxon>Alphaproteobacteria</taxon>
        <taxon>Rhodospirillales</taxon>
        <taxon>Thalassobaculaceae</taxon>
        <taxon>Thalassobaculum</taxon>
    </lineage>
</organism>
<dbReference type="Proteomes" id="UP000198615">
    <property type="component" value="Unassembled WGS sequence"/>
</dbReference>
<dbReference type="InterPro" id="IPR042099">
    <property type="entry name" value="ANL_N_sf"/>
</dbReference>
<feature type="compositionally biased region" description="Polar residues" evidence="6">
    <location>
        <begin position="541"/>
        <end position="551"/>
    </location>
</feature>
<dbReference type="InterPro" id="IPR025110">
    <property type="entry name" value="AMP-bd_C"/>
</dbReference>
<dbReference type="PANTHER" id="PTHR43767">
    <property type="entry name" value="LONG-CHAIN-FATTY-ACID--COA LIGASE"/>
    <property type="match status" value="1"/>
</dbReference>
<accession>A0A8G2EUL1</accession>
<keyword evidence="10" id="KW-1185">Reference proteome</keyword>
<dbReference type="FunFam" id="3.30.300.30:FF:000008">
    <property type="entry name" value="2,3-dihydroxybenzoate-AMP ligase"/>
    <property type="match status" value="1"/>
</dbReference>
<protein>
    <recommendedName>
        <fullName evidence="5">3-methylmercaptopropionyl-CoA ligase</fullName>
        <ecNumber evidence="4">6.2.1.44</ecNumber>
    </recommendedName>
</protein>
<evidence type="ECO:0000313" key="10">
    <source>
        <dbReference type="Proteomes" id="UP000198615"/>
    </source>
</evidence>
<comment type="catalytic activity">
    <reaction evidence="3">
        <text>3-(methylsulfanyl)propanoate + ATP + CoA = 3-(methylsulfanyl)propanoyl-CoA + AMP + diphosphate</text>
        <dbReference type="Rhea" id="RHEA:43052"/>
        <dbReference type="ChEBI" id="CHEBI:30616"/>
        <dbReference type="ChEBI" id="CHEBI:33019"/>
        <dbReference type="ChEBI" id="CHEBI:49016"/>
        <dbReference type="ChEBI" id="CHEBI:57287"/>
        <dbReference type="ChEBI" id="CHEBI:82815"/>
        <dbReference type="ChEBI" id="CHEBI:456215"/>
        <dbReference type="EC" id="6.2.1.44"/>
    </reaction>
    <physiologicalReaction direction="left-to-right" evidence="3">
        <dbReference type="Rhea" id="RHEA:43053"/>
    </physiologicalReaction>
</comment>
<keyword evidence="2 9" id="KW-0436">Ligase</keyword>
<dbReference type="InterPro" id="IPR050237">
    <property type="entry name" value="ATP-dep_AMP-bd_enzyme"/>
</dbReference>
<feature type="domain" description="AMP-dependent synthetase/ligase" evidence="7">
    <location>
        <begin position="52"/>
        <end position="410"/>
    </location>
</feature>
<evidence type="ECO:0000256" key="1">
    <source>
        <dbReference type="ARBA" id="ARBA00006432"/>
    </source>
</evidence>
<feature type="region of interest" description="Disordered" evidence="6">
    <location>
        <begin position="527"/>
        <end position="551"/>
    </location>
</feature>
<dbReference type="Pfam" id="PF13193">
    <property type="entry name" value="AMP-binding_C"/>
    <property type="match status" value="1"/>
</dbReference>
<evidence type="ECO:0000256" key="6">
    <source>
        <dbReference type="SAM" id="MobiDB-lite"/>
    </source>
</evidence>
<dbReference type="GO" id="GO:0016878">
    <property type="term" value="F:acid-thiol ligase activity"/>
    <property type="evidence" value="ECO:0007669"/>
    <property type="project" value="UniProtKB-ARBA"/>
</dbReference>
<dbReference type="EMBL" id="FNBW01000003">
    <property type="protein sequence ID" value="SDF42419.1"/>
    <property type="molecule type" value="Genomic_DNA"/>
</dbReference>
<dbReference type="EC" id="6.2.1.44" evidence="4"/>
<dbReference type="AlphaFoldDB" id="A0A8G2EUL1"/>
<evidence type="ECO:0000256" key="4">
    <source>
        <dbReference type="ARBA" id="ARBA00066616"/>
    </source>
</evidence>
<evidence type="ECO:0000256" key="2">
    <source>
        <dbReference type="ARBA" id="ARBA00022598"/>
    </source>
</evidence>
<dbReference type="InterPro" id="IPR020845">
    <property type="entry name" value="AMP-binding_CS"/>
</dbReference>
<proteinExistence type="inferred from homology"/>
<evidence type="ECO:0000256" key="5">
    <source>
        <dbReference type="ARBA" id="ARBA00067668"/>
    </source>
</evidence>
<dbReference type="InterPro" id="IPR000873">
    <property type="entry name" value="AMP-dep_synth/lig_dom"/>
</dbReference>
<dbReference type="InterPro" id="IPR045851">
    <property type="entry name" value="AMP-bd_C_sf"/>
</dbReference>
<comment type="similarity">
    <text evidence="1">Belongs to the ATP-dependent AMP-binding enzyme family.</text>
</comment>